<proteinExistence type="predicted"/>
<dbReference type="AlphaFoldDB" id="F9ENT7"/>
<evidence type="ECO:0000313" key="1">
    <source>
        <dbReference type="EMBL" id="EGQ79388.1"/>
    </source>
</evidence>
<name>F9ENT7_9FUSO</name>
<organism evidence="1 2">
    <name type="scientific">Fusobacterium animalis ATCC 51191</name>
    <dbReference type="NCBI Taxonomy" id="997347"/>
    <lineage>
        <taxon>Bacteria</taxon>
        <taxon>Fusobacteriati</taxon>
        <taxon>Fusobacteriota</taxon>
        <taxon>Fusobacteriia</taxon>
        <taxon>Fusobacteriales</taxon>
        <taxon>Fusobacteriaceae</taxon>
        <taxon>Fusobacterium</taxon>
    </lineage>
</organism>
<dbReference type="GO" id="GO:0004372">
    <property type="term" value="F:glycine hydroxymethyltransferase activity"/>
    <property type="evidence" value="ECO:0007669"/>
    <property type="project" value="UniProtKB-EC"/>
</dbReference>
<dbReference type="GO" id="GO:0008168">
    <property type="term" value="F:methyltransferase activity"/>
    <property type="evidence" value="ECO:0007669"/>
    <property type="project" value="UniProtKB-KW"/>
</dbReference>
<gene>
    <name evidence="1" type="ORF">HMPREF9094_1592</name>
</gene>
<dbReference type="EC" id="2.1.2.1" evidence="1"/>
<dbReference type="GO" id="GO:0032259">
    <property type="term" value="P:methylation"/>
    <property type="evidence" value="ECO:0007669"/>
    <property type="project" value="UniProtKB-KW"/>
</dbReference>
<evidence type="ECO:0000313" key="2">
    <source>
        <dbReference type="Proteomes" id="UP000005392"/>
    </source>
</evidence>
<reference evidence="1 2" key="1">
    <citation type="submission" date="2011-05" db="EMBL/GenBank/DDBJ databases">
        <authorList>
            <person name="Muzny D."/>
            <person name="Qin X."/>
            <person name="Deng J."/>
            <person name="Jiang H."/>
            <person name="Liu Y."/>
            <person name="Qu J."/>
            <person name="Song X.-Z."/>
            <person name="Zhang L."/>
            <person name="Thornton R."/>
            <person name="Coyle M."/>
            <person name="Francisco L."/>
            <person name="Jackson L."/>
            <person name="Javaid M."/>
            <person name="Korchina V."/>
            <person name="Kovar C."/>
            <person name="Mata R."/>
            <person name="Mathew T."/>
            <person name="Ngo R."/>
            <person name="Nguyen L."/>
            <person name="Nguyen N."/>
            <person name="Okwuonu G."/>
            <person name="Ongeri F."/>
            <person name="Pham C."/>
            <person name="Simmons D."/>
            <person name="Wilczek-Boney K."/>
            <person name="Hale W."/>
            <person name="Jakkamsetti A."/>
            <person name="Pham P."/>
            <person name="Ruth R."/>
            <person name="San Lucas F."/>
            <person name="Warren J."/>
            <person name="Zhang J."/>
            <person name="Zhao Z."/>
            <person name="Zhou C."/>
            <person name="Zhu D."/>
            <person name="Lee S."/>
            <person name="Bess C."/>
            <person name="Blankenburg K."/>
            <person name="Forbes L."/>
            <person name="Fu Q."/>
            <person name="Gubbala S."/>
            <person name="Hirani K."/>
            <person name="Jayaseelan J.C."/>
            <person name="Lara F."/>
            <person name="Munidasa M."/>
            <person name="Palculict T."/>
            <person name="Patil S."/>
            <person name="Pu L.-L."/>
            <person name="Saada N."/>
            <person name="Tang L."/>
            <person name="Weissenberger G."/>
            <person name="Zhu Y."/>
            <person name="Hemphill L."/>
            <person name="Shang Y."/>
            <person name="Youmans B."/>
            <person name="Ayvaz T."/>
            <person name="Ross M."/>
            <person name="Santibanez J."/>
            <person name="Aqrawi P."/>
            <person name="Gross S."/>
            <person name="Joshi V."/>
            <person name="Fowler G."/>
            <person name="Nazareth L."/>
            <person name="Reid J."/>
            <person name="Worley K."/>
            <person name="Petrosino J."/>
            <person name="Highlander S."/>
            <person name="Gibbs R."/>
        </authorList>
    </citation>
    <scope>NUCLEOTIDE SEQUENCE [LARGE SCALE GENOMIC DNA]</scope>
    <source>
        <strain evidence="1 2">ATCC 51191</strain>
    </source>
</reference>
<dbReference type="HOGENOM" id="CLU_195192_0_0_0"/>
<dbReference type="Proteomes" id="UP000005392">
    <property type="component" value="Unassembled WGS sequence"/>
</dbReference>
<accession>F9ENT7</accession>
<protein>
    <submittedName>
        <fullName evidence="1">Serine hydroxymethyltransferase</fullName>
        <ecNumber evidence="1">2.1.2.1</ecNumber>
    </submittedName>
</protein>
<keyword evidence="1" id="KW-0489">Methyltransferase</keyword>
<comment type="caution">
    <text evidence="1">The sequence shown here is derived from an EMBL/GenBank/DDBJ whole genome shotgun (WGS) entry which is preliminary data.</text>
</comment>
<dbReference type="EMBL" id="AFQD01000265">
    <property type="protein sequence ID" value="EGQ79388.1"/>
    <property type="molecule type" value="Genomic_DNA"/>
</dbReference>
<keyword evidence="2" id="KW-1185">Reference proteome</keyword>
<keyword evidence="1" id="KW-0808">Transferase</keyword>
<dbReference type="PATRIC" id="fig|997347.4.peg.1482"/>
<sequence length="87" mass="10149">MKWKNKDNGGDIMIKDLKAQAEKAINEVNFRYSRGMKFFLEDLMAVQVCLNETNYSSFKGYLSNKLQNEKIAVPTWINGKKGFMKKY</sequence>